<dbReference type="Proteomes" id="UP001529510">
    <property type="component" value="Unassembled WGS sequence"/>
</dbReference>
<evidence type="ECO:0000313" key="2">
    <source>
        <dbReference type="Proteomes" id="UP001529510"/>
    </source>
</evidence>
<sequence>MNGKCSLRPARYAVVEIHHKGTVGSGNASWIRVFRPESYHIVLTRTALVERSRMELMQDMCNKLLYSVKQ</sequence>
<name>A0ABD0QDW6_CIRMR</name>
<gene>
    <name evidence="1" type="ORF">M9458_020015</name>
</gene>
<proteinExistence type="predicted"/>
<keyword evidence="2" id="KW-1185">Reference proteome</keyword>
<dbReference type="EMBL" id="JAMKFB020000009">
    <property type="protein sequence ID" value="KAL0184319.1"/>
    <property type="molecule type" value="Genomic_DNA"/>
</dbReference>
<organism evidence="1 2">
    <name type="scientific">Cirrhinus mrigala</name>
    <name type="common">Mrigala</name>
    <dbReference type="NCBI Taxonomy" id="683832"/>
    <lineage>
        <taxon>Eukaryota</taxon>
        <taxon>Metazoa</taxon>
        <taxon>Chordata</taxon>
        <taxon>Craniata</taxon>
        <taxon>Vertebrata</taxon>
        <taxon>Euteleostomi</taxon>
        <taxon>Actinopterygii</taxon>
        <taxon>Neopterygii</taxon>
        <taxon>Teleostei</taxon>
        <taxon>Ostariophysi</taxon>
        <taxon>Cypriniformes</taxon>
        <taxon>Cyprinidae</taxon>
        <taxon>Labeoninae</taxon>
        <taxon>Labeonini</taxon>
        <taxon>Cirrhinus</taxon>
    </lineage>
</organism>
<evidence type="ECO:0000313" key="1">
    <source>
        <dbReference type="EMBL" id="KAL0184319.1"/>
    </source>
</evidence>
<comment type="caution">
    <text evidence="1">The sequence shown here is derived from an EMBL/GenBank/DDBJ whole genome shotgun (WGS) entry which is preliminary data.</text>
</comment>
<protein>
    <submittedName>
        <fullName evidence="1">Uncharacterized protein</fullName>
    </submittedName>
</protein>
<feature type="non-terminal residue" evidence="1">
    <location>
        <position position="70"/>
    </location>
</feature>
<accession>A0ABD0QDW6</accession>
<dbReference type="AlphaFoldDB" id="A0ABD0QDW6"/>
<reference evidence="1 2" key="1">
    <citation type="submission" date="2024-05" db="EMBL/GenBank/DDBJ databases">
        <title>Genome sequencing and assembly of Indian major carp, Cirrhinus mrigala (Hamilton, 1822).</title>
        <authorList>
            <person name="Mohindra V."/>
            <person name="Chowdhury L.M."/>
            <person name="Lal K."/>
            <person name="Jena J.K."/>
        </authorList>
    </citation>
    <scope>NUCLEOTIDE SEQUENCE [LARGE SCALE GENOMIC DNA]</scope>
    <source>
        <strain evidence="1">CM1030</strain>
        <tissue evidence="1">Blood</tissue>
    </source>
</reference>